<evidence type="ECO:0000313" key="3">
    <source>
        <dbReference type="Proteomes" id="UP000245771"/>
    </source>
</evidence>
<evidence type="ECO:0000313" key="2">
    <source>
        <dbReference type="EMBL" id="PWN37667.1"/>
    </source>
</evidence>
<accession>A0A316VJ17</accession>
<name>A0A316VJ17_9BASI</name>
<dbReference type="RefSeq" id="XP_025357969.1">
    <property type="nucleotide sequence ID" value="XM_025500712.1"/>
</dbReference>
<dbReference type="GeneID" id="37022493"/>
<reference evidence="2 3" key="1">
    <citation type="journal article" date="2018" name="Mol. Biol. Evol.">
        <title>Broad Genomic Sampling Reveals a Smut Pathogenic Ancestry of the Fungal Clade Ustilaginomycotina.</title>
        <authorList>
            <person name="Kijpornyongpan T."/>
            <person name="Mondo S.J."/>
            <person name="Barry K."/>
            <person name="Sandor L."/>
            <person name="Lee J."/>
            <person name="Lipzen A."/>
            <person name="Pangilinan J."/>
            <person name="LaButti K."/>
            <person name="Hainaut M."/>
            <person name="Henrissat B."/>
            <person name="Grigoriev I.V."/>
            <person name="Spatafora J.W."/>
            <person name="Aime M.C."/>
        </authorList>
    </citation>
    <scope>NUCLEOTIDE SEQUENCE [LARGE SCALE GENOMIC DNA]</scope>
    <source>
        <strain evidence="2 3">MCA 3882</strain>
    </source>
</reference>
<feature type="compositionally biased region" description="Polar residues" evidence="1">
    <location>
        <begin position="196"/>
        <end position="221"/>
    </location>
</feature>
<feature type="compositionally biased region" description="Low complexity" evidence="1">
    <location>
        <begin position="160"/>
        <end position="171"/>
    </location>
</feature>
<protein>
    <submittedName>
        <fullName evidence="2">Uncharacterized protein</fullName>
    </submittedName>
</protein>
<keyword evidence="3" id="KW-1185">Reference proteome</keyword>
<organism evidence="2 3">
    <name type="scientific">Meira miltonrushii</name>
    <dbReference type="NCBI Taxonomy" id="1280837"/>
    <lineage>
        <taxon>Eukaryota</taxon>
        <taxon>Fungi</taxon>
        <taxon>Dikarya</taxon>
        <taxon>Basidiomycota</taxon>
        <taxon>Ustilaginomycotina</taxon>
        <taxon>Exobasidiomycetes</taxon>
        <taxon>Exobasidiales</taxon>
        <taxon>Brachybasidiaceae</taxon>
        <taxon>Meira</taxon>
    </lineage>
</organism>
<sequence length="261" mass="29090">MQIIVRIILVQCVFAYAVTALAIRDTQSQITLLRRSPAGGDSRKWPITKTGKEIERKMMREHKDVRTPQARETMIRTELVRHGENARTAGQEKARLEQKMSQKKHTLDSFKGKALSILPNTAEHKLKKAIGQIKKSNTAVQNISKDLDFHQRKGNIHDMSSISQTIQEIQSGGKKRYSNKEASSSGSSRARAPERISQSQPVSRTSSPTRPLLRSTHTASHVATPARSPMHAQQVKSSSRSAGPSRASSPYRAQTPRRGRV</sequence>
<feature type="region of interest" description="Disordered" evidence="1">
    <location>
        <begin position="155"/>
        <end position="261"/>
    </location>
</feature>
<dbReference type="Proteomes" id="UP000245771">
    <property type="component" value="Unassembled WGS sequence"/>
</dbReference>
<dbReference type="EMBL" id="KZ819602">
    <property type="protein sequence ID" value="PWN37667.1"/>
    <property type="molecule type" value="Genomic_DNA"/>
</dbReference>
<feature type="compositionally biased region" description="Low complexity" evidence="1">
    <location>
        <begin position="237"/>
        <end position="250"/>
    </location>
</feature>
<gene>
    <name evidence="2" type="ORF">FA14DRAFT_176954</name>
</gene>
<dbReference type="InParanoid" id="A0A316VJ17"/>
<proteinExistence type="predicted"/>
<dbReference type="AlphaFoldDB" id="A0A316VJ17"/>
<evidence type="ECO:0000256" key="1">
    <source>
        <dbReference type="SAM" id="MobiDB-lite"/>
    </source>
</evidence>